<dbReference type="InterPro" id="IPR003203">
    <property type="entry name" value="CobU/CobP"/>
</dbReference>
<dbReference type="eggNOG" id="COG2087">
    <property type="taxonomic scope" value="Bacteria"/>
</dbReference>
<keyword evidence="13" id="KW-0418">Kinase</keyword>
<dbReference type="GO" id="GO:0008820">
    <property type="term" value="F:cobinamide phosphate guanylyltransferase activity"/>
    <property type="evidence" value="ECO:0007669"/>
    <property type="project" value="UniProtKB-EC"/>
</dbReference>
<dbReference type="InterPro" id="IPR027417">
    <property type="entry name" value="P-loop_NTPase"/>
</dbReference>
<feature type="region of interest" description="Disordered" evidence="18">
    <location>
        <begin position="189"/>
        <end position="210"/>
    </location>
</feature>
<dbReference type="PANTHER" id="PTHR34848:SF1">
    <property type="entry name" value="BIFUNCTIONAL ADENOSYLCOBALAMIN BIOSYNTHESIS PROTEIN COBU"/>
    <property type="match status" value="1"/>
</dbReference>
<reference evidence="19 20" key="1">
    <citation type="journal article" date="2010" name="Stand. Genomic Sci.">
        <title>Complete genome sequence of Nocardiopsis dassonvillei type strain (IMRU 509).</title>
        <authorList>
            <person name="Sun H."/>
            <person name="Lapidus A."/>
            <person name="Nolan M."/>
            <person name="Lucas S."/>
            <person name="Del Rio T.G."/>
            <person name="Tice H."/>
            <person name="Cheng J.F."/>
            <person name="Tapia R."/>
            <person name="Han C."/>
            <person name="Goodwin L."/>
            <person name="Pitluck S."/>
            <person name="Pagani I."/>
            <person name="Ivanova N."/>
            <person name="Mavromatis K."/>
            <person name="Mikhailova N."/>
            <person name="Pati A."/>
            <person name="Chen A."/>
            <person name="Palaniappan K."/>
            <person name="Land M."/>
            <person name="Hauser L."/>
            <person name="Chang Y.J."/>
            <person name="Jeffries C.D."/>
            <person name="Djao O.D."/>
            <person name="Rohde M."/>
            <person name="Sikorski J."/>
            <person name="Goker M."/>
            <person name="Woyke T."/>
            <person name="Bristow J."/>
            <person name="Eisen J.A."/>
            <person name="Markowitz V."/>
            <person name="Hugenholtz P."/>
            <person name="Kyrpides N.C."/>
            <person name="Klenk H.P."/>
        </authorList>
    </citation>
    <scope>NUCLEOTIDE SEQUENCE [LARGE SCALE GENOMIC DNA]</scope>
    <source>
        <strain evidence="20">ATCC 23218 / DSM 43111 / CIP 107115 / JCM 7437 / KCTC 9190 / NBRC 14626 / NCTC 10488 / NRRL B-5397 / IMRU 509</strain>
    </source>
</reference>
<evidence type="ECO:0000256" key="2">
    <source>
        <dbReference type="ARBA" id="ARBA00000711"/>
    </source>
</evidence>
<dbReference type="GO" id="GO:0043752">
    <property type="term" value="F:adenosylcobinamide kinase activity"/>
    <property type="evidence" value="ECO:0007669"/>
    <property type="project" value="UniProtKB-EC"/>
</dbReference>
<keyword evidence="10" id="KW-0169">Cobalamin biosynthesis</keyword>
<evidence type="ECO:0000256" key="9">
    <source>
        <dbReference type="ARBA" id="ARBA00012523"/>
    </source>
</evidence>
<evidence type="ECO:0000256" key="3">
    <source>
        <dbReference type="ARBA" id="ARBA00001522"/>
    </source>
</evidence>
<dbReference type="Pfam" id="PF02283">
    <property type="entry name" value="CobU"/>
    <property type="match status" value="1"/>
</dbReference>
<comment type="catalytic activity">
    <reaction evidence="1">
        <text>adenosylcob(III)inamide + ATP = adenosylcob(III)inamide phosphate + ADP + H(+)</text>
        <dbReference type="Rhea" id="RHEA:15769"/>
        <dbReference type="ChEBI" id="CHEBI:2480"/>
        <dbReference type="ChEBI" id="CHEBI:15378"/>
        <dbReference type="ChEBI" id="CHEBI:30616"/>
        <dbReference type="ChEBI" id="CHEBI:58502"/>
        <dbReference type="ChEBI" id="CHEBI:456216"/>
        <dbReference type="EC" id="2.7.1.156"/>
    </reaction>
</comment>
<dbReference type="EC" id="2.7.7.62" evidence="9"/>
<dbReference type="Proteomes" id="UP000002219">
    <property type="component" value="Chromosome 1"/>
</dbReference>
<dbReference type="PANTHER" id="PTHR34848">
    <property type="match status" value="1"/>
</dbReference>
<dbReference type="EC" id="2.7.1.156" evidence="8"/>
<comment type="function">
    <text evidence="4">Catalyzes ATP-dependent phosphorylation of adenosylcobinamide and addition of GMP to adenosylcobinamide phosphate.</text>
</comment>
<evidence type="ECO:0000256" key="5">
    <source>
        <dbReference type="ARBA" id="ARBA00004692"/>
    </source>
</evidence>
<dbReference type="SUPFAM" id="SSF52540">
    <property type="entry name" value="P-loop containing nucleoside triphosphate hydrolases"/>
    <property type="match status" value="1"/>
</dbReference>
<proteinExistence type="inferred from homology"/>
<sequence>MLFTFSVRIRFLGTAGHSGWPAPQCTCASCNKALSERRLPLRVTVDDRFRVREAGVVGPVPPGYSVSPTPDGVLVEGPDGGRLMYARTGPGPLPGVPPAEARAEGSSGYSSARPDQQVDMVIVDAAQRPEVIGELRRSGVIGVTTAVVAVGGDHRVRSPEEFARRARLWGALVPGDGQVLSCPPAVWPESRPRGPHRTLVTGGARSGKSTEAELRLMSEPKVLYAATGPEPDPDADPDWADRVARHVRRRPWWWRTEQTTDLAALLKGARGAVLVDCLGTWLTRVMDGAGLWEDSPPPDAEEEVEAAVHGLLDAWRSTQAYVVAVTNEVGSGVVPATRAGGLFRDHLGRLNQWVGAESEDVVLVAAGRVLELP</sequence>
<dbReference type="EMBL" id="CP002040">
    <property type="protein sequence ID" value="ADH66391.1"/>
    <property type="molecule type" value="Genomic_DNA"/>
</dbReference>
<comment type="pathway">
    <text evidence="6">Cofactor biosynthesis; adenosylcobalamin biosynthesis; adenosylcobalamin from cob(II)yrinate a,c-diamide: step 5/7.</text>
</comment>
<comment type="catalytic activity">
    <reaction evidence="2">
        <text>adenosylcob(III)inamide phosphate + GTP + H(+) = adenosylcob(III)inamide-GDP + diphosphate</text>
        <dbReference type="Rhea" id="RHEA:22712"/>
        <dbReference type="ChEBI" id="CHEBI:15378"/>
        <dbReference type="ChEBI" id="CHEBI:33019"/>
        <dbReference type="ChEBI" id="CHEBI:37565"/>
        <dbReference type="ChEBI" id="CHEBI:58502"/>
        <dbReference type="ChEBI" id="CHEBI:60487"/>
        <dbReference type="EC" id="2.7.7.62"/>
    </reaction>
</comment>
<feature type="region of interest" description="Disordered" evidence="18">
    <location>
        <begin position="88"/>
        <end position="113"/>
    </location>
</feature>
<evidence type="ECO:0000256" key="1">
    <source>
        <dbReference type="ARBA" id="ARBA00000312"/>
    </source>
</evidence>
<dbReference type="AlphaFoldDB" id="D7B0I4"/>
<evidence type="ECO:0000256" key="14">
    <source>
        <dbReference type="ARBA" id="ARBA00022840"/>
    </source>
</evidence>
<dbReference type="CDD" id="cd00544">
    <property type="entry name" value="CobU"/>
    <property type="match status" value="1"/>
</dbReference>
<evidence type="ECO:0000256" key="11">
    <source>
        <dbReference type="ARBA" id="ARBA00022679"/>
    </source>
</evidence>
<evidence type="ECO:0000256" key="8">
    <source>
        <dbReference type="ARBA" id="ARBA00012016"/>
    </source>
</evidence>
<evidence type="ECO:0000256" key="4">
    <source>
        <dbReference type="ARBA" id="ARBA00003889"/>
    </source>
</evidence>
<evidence type="ECO:0000256" key="16">
    <source>
        <dbReference type="ARBA" id="ARBA00029570"/>
    </source>
</evidence>
<evidence type="ECO:0000256" key="13">
    <source>
        <dbReference type="ARBA" id="ARBA00022777"/>
    </source>
</evidence>
<keyword evidence="14" id="KW-0067">ATP-binding</keyword>
<accession>D7B0I4</accession>
<keyword evidence="15" id="KW-0342">GTP-binding</keyword>
<comment type="pathway">
    <text evidence="5">Cofactor biosynthesis; adenosylcobalamin biosynthesis; adenosylcobalamin from cob(II)yrinate a,c-diamide: step 6/7.</text>
</comment>
<evidence type="ECO:0000256" key="17">
    <source>
        <dbReference type="ARBA" id="ARBA00030571"/>
    </source>
</evidence>
<keyword evidence="20" id="KW-1185">Reference proteome</keyword>
<dbReference type="STRING" id="446468.Ndas_0947"/>
<evidence type="ECO:0000313" key="20">
    <source>
        <dbReference type="Proteomes" id="UP000002219"/>
    </source>
</evidence>
<comment type="similarity">
    <text evidence="7">Belongs to the CobU/CobP family.</text>
</comment>
<keyword evidence="11" id="KW-0808">Transferase</keyword>
<organism evidence="19 20">
    <name type="scientific">Nocardiopsis dassonvillei (strain ATCC 23218 / DSM 43111 / CIP 107115 / JCM 7437 / KCTC 9190 / NBRC 14626 / NCTC 10488 / NRRL B-5397 / IMRU 509)</name>
    <name type="common">Actinomadura dassonvillei</name>
    <dbReference type="NCBI Taxonomy" id="446468"/>
    <lineage>
        <taxon>Bacteria</taxon>
        <taxon>Bacillati</taxon>
        <taxon>Actinomycetota</taxon>
        <taxon>Actinomycetes</taxon>
        <taxon>Streptosporangiales</taxon>
        <taxon>Nocardiopsidaceae</taxon>
        <taxon>Nocardiopsis</taxon>
    </lineage>
</organism>
<dbReference type="Gene3D" id="3.40.50.300">
    <property type="entry name" value="P-loop containing nucleotide triphosphate hydrolases"/>
    <property type="match status" value="1"/>
</dbReference>
<evidence type="ECO:0000313" key="19">
    <source>
        <dbReference type="EMBL" id="ADH66391.1"/>
    </source>
</evidence>
<dbReference type="GO" id="GO:0005524">
    <property type="term" value="F:ATP binding"/>
    <property type="evidence" value="ECO:0007669"/>
    <property type="project" value="UniProtKB-KW"/>
</dbReference>
<evidence type="ECO:0000256" key="7">
    <source>
        <dbReference type="ARBA" id="ARBA00007490"/>
    </source>
</evidence>
<dbReference type="UniPathway" id="UPA00148">
    <property type="reaction ID" value="UER00236"/>
</dbReference>
<evidence type="ECO:0000256" key="10">
    <source>
        <dbReference type="ARBA" id="ARBA00022573"/>
    </source>
</evidence>
<protein>
    <recommendedName>
        <fullName evidence="16">Adenosylcobinamide kinase</fullName>
        <ecNumber evidence="8">2.7.1.156</ecNumber>
        <ecNumber evidence="9">2.7.7.62</ecNumber>
    </recommendedName>
    <alternativeName>
        <fullName evidence="17">Adenosylcobinamide-phosphate guanylyltransferase</fullName>
    </alternativeName>
</protein>
<evidence type="ECO:0000256" key="15">
    <source>
        <dbReference type="ARBA" id="ARBA00023134"/>
    </source>
</evidence>
<dbReference type="HOGENOM" id="CLU_050848_0_0_11"/>
<evidence type="ECO:0000256" key="6">
    <source>
        <dbReference type="ARBA" id="ARBA00005159"/>
    </source>
</evidence>
<evidence type="ECO:0000256" key="18">
    <source>
        <dbReference type="SAM" id="MobiDB-lite"/>
    </source>
</evidence>
<name>D7B0I4_NOCDD</name>
<dbReference type="KEGG" id="nda:Ndas_0947"/>
<dbReference type="GO" id="GO:0009236">
    <property type="term" value="P:cobalamin biosynthetic process"/>
    <property type="evidence" value="ECO:0007669"/>
    <property type="project" value="UniProtKB-UniPathway"/>
</dbReference>
<keyword evidence="12" id="KW-0547">Nucleotide-binding</keyword>
<comment type="catalytic activity">
    <reaction evidence="3">
        <text>adenosylcob(III)inamide + GTP = adenosylcob(III)inamide phosphate + GDP + H(+)</text>
        <dbReference type="Rhea" id="RHEA:15765"/>
        <dbReference type="ChEBI" id="CHEBI:2480"/>
        <dbReference type="ChEBI" id="CHEBI:15378"/>
        <dbReference type="ChEBI" id="CHEBI:37565"/>
        <dbReference type="ChEBI" id="CHEBI:58189"/>
        <dbReference type="ChEBI" id="CHEBI:58502"/>
        <dbReference type="EC" id="2.7.1.156"/>
    </reaction>
</comment>
<gene>
    <name evidence="19" type="ordered locus">Ndas_0947</name>
</gene>
<dbReference type="GO" id="GO:0005525">
    <property type="term" value="F:GTP binding"/>
    <property type="evidence" value="ECO:0007669"/>
    <property type="project" value="UniProtKB-KW"/>
</dbReference>
<evidence type="ECO:0000256" key="12">
    <source>
        <dbReference type="ARBA" id="ARBA00022741"/>
    </source>
</evidence>